<dbReference type="SUPFAM" id="SSF54523">
    <property type="entry name" value="Pili subunits"/>
    <property type="match status" value="1"/>
</dbReference>
<evidence type="ECO:0000313" key="4">
    <source>
        <dbReference type="Proteomes" id="UP000317977"/>
    </source>
</evidence>
<comment type="caution">
    <text evidence="3">The sequence shown here is derived from an EMBL/GenBank/DDBJ whole genome shotgun (WGS) entry which is preliminary data.</text>
</comment>
<organism evidence="3 4">
    <name type="scientific">Rubripirellula reticaptiva</name>
    <dbReference type="NCBI Taxonomy" id="2528013"/>
    <lineage>
        <taxon>Bacteria</taxon>
        <taxon>Pseudomonadati</taxon>
        <taxon>Planctomycetota</taxon>
        <taxon>Planctomycetia</taxon>
        <taxon>Pirellulales</taxon>
        <taxon>Pirellulaceae</taxon>
        <taxon>Rubripirellula</taxon>
    </lineage>
</organism>
<dbReference type="InterPro" id="IPR027558">
    <property type="entry name" value="Pre_pil_HX9DG_C"/>
</dbReference>
<proteinExistence type="predicted"/>
<name>A0A5C6EPX3_9BACT</name>
<feature type="transmembrane region" description="Helical" evidence="1">
    <location>
        <begin position="34"/>
        <end position="58"/>
    </location>
</feature>
<dbReference type="Pfam" id="PF07596">
    <property type="entry name" value="SBP_bac_10"/>
    <property type="match status" value="1"/>
</dbReference>
<keyword evidence="4" id="KW-1185">Reference proteome</keyword>
<gene>
    <name evidence="3" type="ORF">Poly59_27630</name>
</gene>
<dbReference type="NCBIfam" id="TIGR02532">
    <property type="entry name" value="IV_pilin_GFxxxE"/>
    <property type="match status" value="1"/>
</dbReference>
<keyword evidence="1" id="KW-0812">Transmembrane</keyword>
<evidence type="ECO:0000313" key="3">
    <source>
        <dbReference type="EMBL" id="TWU51172.1"/>
    </source>
</evidence>
<dbReference type="OrthoDB" id="256292at2"/>
<sequence>MIGFHESFTSKLPQRRLLPLNLFSANDRAYARSAFTLVELLVVIAIIGILVGLLLPAVQAAREASRRMQCSNNSKQYALAIHNYHAAFKQFPTGSRLSSPYGYFWGMTAETLPFMEESSRFQTINFGAGACGPHLIDLQTRGAADPGSTPIKTLLCPSDIRSGEQLLSGPNGPLPQSGDVGLLYPTNYLGMAGSLDGDIENTFQACGGIRNGDGLFYTNKSHRFRDVLDGTAQTIMFGERSIPEDLGWGWPLCGGDECEHYITARAGLYMGNHKPAEYYQHLQHYWSWHFGGCHLTMADGSVHFMSYSLDYETYNDLATRAGHEVIAAEDWPL</sequence>
<dbReference type="Pfam" id="PF07963">
    <property type="entry name" value="N_methyl"/>
    <property type="match status" value="1"/>
</dbReference>
<protein>
    <recommendedName>
        <fullName evidence="2">DUF1559 domain-containing protein</fullName>
    </recommendedName>
</protein>
<dbReference type="EMBL" id="SJPX01000003">
    <property type="protein sequence ID" value="TWU51172.1"/>
    <property type="molecule type" value="Genomic_DNA"/>
</dbReference>
<dbReference type="InterPro" id="IPR011453">
    <property type="entry name" value="DUF1559"/>
</dbReference>
<feature type="domain" description="DUF1559" evidence="2">
    <location>
        <begin position="59"/>
        <end position="311"/>
    </location>
</feature>
<accession>A0A5C6EPX3</accession>
<dbReference type="InterPro" id="IPR012902">
    <property type="entry name" value="N_methyl_site"/>
</dbReference>
<dbReference type="InterPro" id="IPR045584">
    <property type="entry name" value="Pilin-like"/>
</dbReference>
<dbReference type="Gene3D" id="3.30.700.10">
    <property type="entry name" value="Glycoprotein, Type 4 Pilin"/>
    <property type="match status" value="1"/>
</dbReference>
<dbReference type="NCBIfam" id="TIGR04294">
    <property type="entry name" value="pre_pil_HX9DG"/>
    <property type="match status" value="1"/>
</dbReference>
<keyword evidence="1" id="KW-0472">Membrane</keyword>
<dbReference type="PANTHER" id="PTHR30093:SF2">
    <property type="entry name" value="TYPE II SECRETION SYSTEM PROTEIN H"/>
    <property type="match status" value="1"/>
</dbReference>
<reference evidence="3 4" key="1">
    <citation type="submission" date="2019-02" db="EMBL/GenBank/DDBJ databases">
        <title>Deep-cultivation of Planctomycetes and their phenomic and genomic characterization uncovers novel biology.</title>
        <authorList>
            <person name="Wiegand S."/>
            <person name="Jogler M."/>
            <person name="Boedeker C."/>
            <person name="Pinto D."/>
            <person name="Vollmers J."/>
            <person name="Rivas-Marin E."/>
            <person name="Kohn T."/>
            <person name="Peeters S.H."/>
            <person name="Heuer A."/>
            <person name="Rast P."/>
            <person name="Oberbeckmann S."/>
            <person name="Bunk B."/>
            <person name="Jeske O."/>
            <person name="Meyerdierks A."/>
            <person name="Storesund J.E."/>
            <person name="Kallscheuer N."/>
            <person name="Luecker S."/>
            <person name="Lage O.M."/>
            <person name="Pohl T."/>
            <person name="Merkel B.J."/>
            <person name="Hornburger P."/>
            <person name="Mueller R.-W."/>
            <person name="Bruemmer F."/>
            <person name="Labrenz M."/>
            <person name="Spormann A.M."/>
            <person name="Op Den Camp H."/>
            <person name="Overmann J."/>
            <person name="Amann R."/>
            <person name="Jetten M.S.M."/>
            <person name="Mascher T."/>
            <person name="Medema M.H."/>
            <person name="Devos D.P."/>
            <person name="Kaster A.-K."/>
            <person name="Ovreas L."/>
            <person name="Rohde M."/>
            <person name="Galperin M.Y."/>
            <person name="Jogler C."/>
        </authorList>
    </citation>
    <scope>NUCLEOTIDE SEQUENCE [LARGE SCALE GENOMIC DNA]</scope>
    <source>
        <strain evidence="3 4">Poly59</strain>
    </source>
</reference>
<keyword evidence="1" id="KW-1133">Transmembrane helix</keyword>
<dbReference type="PANTHER" id="PTHR30093">
    <property type="entry name" value="GENERAL SECRETION PATHWAY PROTEIN G"/>
    <property type="match status" value="1"/>
</dbReference>
<dbReference type="Proteomes" id="UP000317977">
    <property type="component" value="Unassembled WGS sequence"/>
</dbReference>
<evidence type="ECO:0000256" key="1">
    <source>
        <dbReference type="SAM" id="Phobius"/>
    </source>
</evidence>
<evidence type="ECO:0000259" key="2">
    <source>
        <dbReference type="Pfam" id="PF07596"/>
    </source>
</evidence>
<dbReference type="AlphaFoldDB" id="A0A5C6EPX3"/>